<accession>A0ABV1RJ03</accession>
<dbReference type="InterPro" id="IPR051906">
    <property type="entry name" value="TolC-like"/>
</dbReference>
<comment type="caution">
    <text evidence="8">The sequence shown here is derived from an EMBL/GenBank/DDBJ whole genome shotgun (WGS) entry which is preliminary data.</text>
</comment>
<comment type="similarity">
    <text evidence="2">Belongs to the outer membrane factor (OMF) (TC 1.B.17) family.</text>
</comment>
<dbReference type="Pfam" id="PF02321">
    <property type="entry name" value="OEP"/>
    <property type="match status" value="1"/>
</dbReference>
<keyword evidence="3" id="KW-0813">Transport</keyword>
<dbReference type="PANTHER" id="PTHR30026">
    <property type="entry name" value="OUTER MEMBRANE PROTEIN TOLC"/>
    <property type="match status" value="1"/>
</dbReference>
<evidence type="ECO:0000256" key="1">
    <source>
        <dbReference type="ARBA" id="ARBA00004442"/>
    </source>
</evidence>
<evidence type="ECO:0000256" key="6">
    <source>
        <dbReference type="ARBA" id="ARBA00023136"/>
    </source>
</evidence>
<gene>
    <name evidence="8" type="ORF">ABS311_12270</name>
</gene>
<dbReference type="RefSeq" id="WP_350402109.1">
    <property type="nucleotide sequence ID" value="NZ_JBELOE010000217.1"/>
</dbReference>
<evidence type="ECO:0000256" key="4">
    <source>
        <dbReference type="ARBA" id="ARBA00022452"/>
    </source>
</evidence>
<keyword evidence="5" id="KW-0812">Transmembrane</keyword>
<keyword evidence="4" id="KW-1134">Transmembrane beta strand</keyword>
<dbReference type="Proteomes" id="UP001467690">
    <property type="component" value="Unassembled WGS sequence"/>
</dbReference>
<evidence type="ECO:0000313" key="9">
    <source>
        <dbReference type="Proteomes" id="UP001467690"/>
    </source>
</evidence>
<comment type="subcellular location">
    <subcellularLocation>
        <location evidence="1">Cell outer membrane</location>
    </subcellularLocation>
</comment>
<evidence type="ECO:0000313" key="8">
    <source>
        <dbReference type="EMBL" id="MER2492652.1"/>
    </source>
</evidence>
<evidence type="ECO:0000256" key="2">
    <source>
        <dbReference type="ARBA" id="ARBA00007613"/>
    </source>
</evidence>
<dbReference type="PANTHER" id="PTHR30026:SF23">
    <property type="entry name" value="TO APRF-PUTATIVE OUTER MEMBRANE EFFLUX PROTEIN OR SECRETED ALKALINE PHOSPHATASE-RELATED"/>
    <property type="match status" value="1"/>
</dbReference>
<proteinExistence type="inferred from homology"/>
<organism evidence="8 9">
    <name type="scientific">Catenovulum sediminis</name>
    <dbReference type="NCBI Taxonomy" id="1740262"/>
    <lineage>
        <taxon>Bacteria</taxon>
        <taxon>Pseudomonadati</taxon>
        <taxon>Pseudomonadota</taxon>
        <taxon>Gammaproteobacteria</taxon>
        <taxon>Alteromonadales</taxon>
        <taxon>Alteromonadaceae</taxon>
        <taxon>Catenovulum</taxon>
    </lineage>
</organism>
<dbReference type="Gene3D" id="1.20.1600.10">
    <property type="entry name" value="Outer membrane efflux proteins (OEP)"/>
    <property type="match status" value="1"/>
</dbReference>
<dbReference type="EMBL" id="JBELOE010000217">
    <property type="protein sequence ID" value="MER2492652.1"/>
    <property type="molecule type" value="Genomic_DNA"/>
</dbReference>
<reference evidence="8 9" key="1">
    <citation type="submission" date="2024-06" db="EMBL/GenBank/DDBJ databases">
        <authorList>
            <person name="Chen R.Y."/>
        </authorList>
    </citation>
    <scope>NUCLEOTIDE SEQUENCE [LARGE SCALE GENOMIC DNA]</scope>
    <source>
        <strain evidence="8 9">D2</strain>
    </source>
</reference>
<sequence>MEFCKSTLVFLSIISQCLLSSTLEAEERESISIYQAIELSLHNNAQLNIQDKEREFAFQNVQVSESEFDILVSGDVRYVKEKAPVPASPAIDQVDRQSDTHTFGIRKKVKLGATLAVELSTSGITEDYGLIGKDTSATTNLGVTLSVPLWKGRGKDNFIADVAIAQLNHAASQASYRDVKAMLILNTLSRYWVYRGALDSLTLLGESVERNNTLLARIEKLINNGERPRADYGVVSALVSSRMATYLSGERNLVLAKLQLSEIIGVPVTIALDKDIPSTALYSPVEDLLQIDLAATGKLTKSLVNKRADYRSIKKMTSVAAKRVMQAKDNAKPELNFYVNANTTRLGEHHSHVSALTGEDYGPNWQVGLEFKWYPAETLSKANVEKAQILYQQQQYAQHDLYRAITMNIQAALFKVNQSIKQYKETVNREVISRKNVDNEIRKLLSGDSTILDVTNIEESLVSASLERVKALVEYNQNLSILLYELGLLDLNHSNIKDELMSLLNGQALPQWFAKHTN</sequence>
<dbReference type="SUPFAM" id="SSF56954">
    <property type="entry name" value="Outer membrane efflux proteins (OEP)"/>
    <property type="match status" value="1"/>
</dbReference>
<evidence type="ECO:0000256" key="3">
    <source>
        <dbReference type="ARBA" id="ARBA00022448"/>
    </source>
</evidence>
<dbReference type="InterPro" id="IPR003423">
    <property type="entry name" value="OMP_efflux"/>
</dbReference>
<evidence type="ECO:0000256" key="5">
    <source>
        <dbReference type="ARBA" id="ARBA00022692"/>
    </source>
</evidence>
<keyword evidence="6" id="KW-0472">Membrane</keyword>
<evidence type="ECO:0000256" key="7">
    <source>
        <dbReference type="ARBA" id="ARBA00023237"/>
    </source>
</evidence>
<protein>
    <submittedName>
        <fullName evidence="8">TolC family protein</fullName>
    </submittedName>
</protein>
<name>A0ABV1RJ03_9ALTE</name>
<keyword evidence="7" id="KW-0998">Cell outer membrane</keyword>
<keyword evidence="9" id="KW-1185">Reference proteome</keyword>